<keyword evidence="2" id="KW-1185">Reference proteome</keyword>
<reference evidence="1 2" key="1">
    <citation type="submission" date="2011-05" db="EMBL/GenBank/DDBJ databases">
        <title>Whole genome sequence of Microlunatus phosphovorus NM-1.</title>
        <authorList>
            <person name="Hosoyama A."/>
            <person name="Sasaki K."/>
            <person name="Harada T."/>
            <person name="Igarashi R."/>
            <person name="Kawakoshi A."/>
            <person name="Sasagawa M."/>
            <person name="Fukada J."/>
            <person name="Nakamura S."/>
            <person name="Katano Y."/>
            <person name="Hanada S."/>
            <person name="Kamagata Y."/>
            <person name="Nakamura N."/>
            <person name="Yamazaki S."/>
            <person name="Fujita N."/>
        </authorList>
    </citation>
    <scope>NUCLEOTIDE SEQUENCE [LARGE SCALE GENOMIC DNA]</scope>
    <source>
        <strain evidence="2">ATCC 700054 / DSM 10555 / JCM 9379 / NBRC 101784 / NCIMB 13414 / VKM Ac-1990 / NM-1</strain>
    </source>
</reference>
<evidence type="ECO:0008006" key="3">
    <source>
        <dbReference type="Google" id="ProtNLM"/>
    </source>
</evidence>
<dbReference type="KEGG" id="mph:MLP_05950"/>
<dbReference type="Proteomes" id="UP000007947">
    <property type="component" value="Chromosome"/>
</dbReference>
<dbReference type="STRING" id="1032480.MLP_05950"/>
<organism evidence="1 2">
    <name type="scientific">Microlunatus phosphovorus (strain ATCC 700054 / DSM 10555 / JCM 9379 / NBRC 101784 / NCIMB 13414 / VKM Ac-1990 / NM-1)</name>
    <dbReference type="NCBI Taxonomy" id="1032480"/>
    <lineage>
        <taxon>Bacteria</taxon>
        <taxon>Bacillati</taxon>
        <taxon>Actinomycetota</taxon>
        <taxon>Actinomycetes</taxon>
        <taxon>Propionibacteriales</taxon>
        <taxon>Propionibacteriaceae</taxon>
        <taxon>Microlunatus</taxon>
    </lineage>
</organism>
<dbReference type="eggNOG" id="ENOG5032Y0I">
    <property type="taxonomic scope" value="Bacteria"/>
</dbReference>
<accession>F5XKB3</accession>
<protein>
    <recommendedName>
        <fullName evidence="3">HEPN domain-containing protein</fullName>
    </recommendedName>
</protein>
<evidence type="ECO:0000313" key="1">
    <source>
        <dbReference type="EMBL" id="BAK33609.1"/>
    </source>
</evidence>
<sequence>MATKSGRTTPCNAIMRSGRQRKAMQFYAAASDITDLATDPGDICDAYVTLLVHAGIAAADVLCCASLGEHAQGDNHVEAVALLGKFDADRAKDLRVLLQVKTKAAYSHQRVSVSERVKVRRACDRLIEAIEELVG</sequence>
<proteinExistence type="predicted"/>
<gene>
    <name evidence="1" type="ordered locus">MLP_05950</name>
</gene>
<dbReference type="AlphaFoldDB" id="F5XKB3"/>
<name>F5XKB3_MICPN</name>
<evidence type="ECO:0000313" key="2">
    <source>
        <dbReference type="Proteomes" id="UP000007947"/>
    </source>
</evidence>
<dbReference type="EMBL" id="AP012204">
    <property type="protein sequence ID" value="BAK33609.1"/>
    <property type="molecule type" value="Genomic_DNA"/>
</dbReference>
<dbReference type="HOGENOM" id="CLU_155838_0_0_11"/>